<feature type="chain" id="PRO_5014686384" description="DUF3617 family protein" evidence="1">
    <location>
        <begin position="24"/>
        <end position="156"/>
    </location>
</feature>
<proteinExistence type="predicted"/>
<keyword evidence="1" id="KW-0732">Signal</keyword>
<evidence type="ECO:0000313" key="2">
    <source>
        <dbReference type="EMBL" id="SPE19236.1"/>
    </source>
</evidence>
<evidence type="ECO:0000313" key="3">
    <source>
        <dbReference type="Proteomes" id="UP000239735"/>
    </source>
</evidence>
<feature type="signal peptide" evidence="1">
    <location>
        <begin position="1"/>
        <end position="23"/>
    </location>
</feature>
<accession>A0A2N9L7J7</accession>
<reference evidence="3" key="1">
    <citation type="submission" date="2018-02" db="EMBL/GenBank/DDBJ databases">
        <authorList>
            <person name="Hausmann B."/>
        </authorList>
    </citation>
    <scope>NUCLEOTIDE SEQUENCE [LARGE SCALE GENOMIC DNA]</scope>
    <source>
        <strain evidence="3">Peat soil MAG SbA5</strain>
    </source>
</reference>
<name>A0A2N9L7J7_9BACT</name>
<protein>
    <recommendedName>
        <fullName evidence="4">DUF3617 family protein</fullName>
    </recommendedName>
</protein>
<dbReference type="Pfam" id="PF12276">
    <property type="entry name" value="DUF3617"/>
    <property type="match status" value="1"/>
</dbReference>
<organism evidence="2 3">
    <name type="scientific">Candidatus Sulfuritelmatomonas gaucii</name>
    <dbReference type="NCBI Taxonomy" id="2043161"/>
    <lineage>
        <taxon>Bacteria</taxon>
        <taxon>Pseudomonadati</taxon>
        <taxon>Acidobacteriota</taxon>
        <taxon>Terriglobia</taxon>
        <taxon>Terriglobales</taxon>
        <taxon>Acidobacteriaceae</taxon>
        <taxon>Candidatus Sulfuritelmatomonas</taxon>
    </lineage>
</organism>
<evidence type="ECO:0008006" key="4">
    <source>
        <dbReference type="Google" id="ProtNLM"/>
    </source>
</evidence>
<dbReference type="OrthoDB" id="119237at2"/>
<sequence length="156" mass="16470">MSKTRIWTIIACCLIALAPLAQGQRKAGLWEITSSMSMSGMPAMPNMGSQTQQVCVTQAMIDKYGGPYTNPQSAQCQVTNVSLTASGMTANLTCSGRTNMTGTIQTTFVDANTTKTTMNLSMAMPTGQAMTMTMNSTSVYKGADCGSVKPLPMPSN</sequence>
<dbReference type="AlphaFoldDB" id="A0A2N9L7J7"/>
<dbReference type="EMBL" id="OKRB01000078">
    <property type="protein sequence ID" value="SPE19236.1"/>
    <property type="molecule type" value="Genomic_DNA"/>
</dbReference>
<dbReference type="Proteomes" id="UP000239735">
    <property type="component" value="Unassembled WGS sequence"/>
</dbReference>
<evidence type="ECO:0000256" key="1">
    <source>
        <dbReference type="SAM" id="SignalP"/>
    </source>
</evidence>
<dbReference type="InterPro" id="IPR022061">
    <property type="entry name" value="DUF3617"/>
</dbReference>
<gene>
    <name evidence="2" type="ORF">SBA5_220082</name>
</gene>